<protein>
    <submittedName>
        <fullName evidence="2">Uncharacterized protein</fullName>
    </submittedName>
</protein>
<accession>A0A428TD83</accession>
<name>A0A428TD83_9HYPO</name>
<proteinExistence type="predicted"/>
<organism evidence="2 3">
    <name type="scientific">Fusarium oligoseptatum</name>
    <dbReference type="NCBI Taxonomy" id="2604345"/>
    <lineage>
        <taxon>Eukaryota</taxon>
        <taxon>Fungi</taxon>
        <taxon>Dikarya</taxon>
        <taxon>Ascomycota</taxon>
        <taxon>Pezizomycotina</taxon>
        <taxon>Sordariomycetes</taxon>
        <taxon>Hypocreomycetidae</taxon>
        <taxon>Hypocreales</taxon>
        <taxon>Nectriaceae</taxon>
        <taxon>Fusarium</taxon>
        <taxon>Fusarium solani species complex</taxon>
    </lineage>
</organism>
<gene>
    <name evidence="2" type="ORF">CEP52_009408</name>
</gene>
<dbReference type="Proteomes" id="UP000287144">
    <property type="component" value="Unassembled WGS sequence"/>
</dbReference>
<evidence type="ECO:0000313" key="3">
    <source>
        <dbReference type="Proteomes" id="UP000287144"/>
    </source>
</evidence>
<reference evidence="2 3" key="1">
    <citation type="submission" date="2017-06" db="EMBL/GenBank/DDBJ databases">
        <title>Comparative genomic analysis of Ambrosia Fusariam Clade fungi.</title>
        <authorList>
            <person name="Stajich J.E."/>
            <person name="Carrillo J."/>
            <person name="Kijimoto T."/>
            <person name="Eskalen A."/>
            <person name="O'Donnell K."/>
            <person name="Kasson M."/>
        </authorList>
    </citation>
    <scope>NUCLEOTIDE SEQUENCE [LARGE SCALE GENOMIC DNA]</scope>
    <source>
        <strain evidence="2 3">NRRL62579</strain>
    </source>
</reference>
<keyword evidence="3" id="KW-1185">Reference proteome</keyword>
<dbReference type="AlphaFoldDB" id="A0A428TD83"/>
<feature type="compositionally biased region" description="Acidic residues" evidence="1">
    <location>
        <begin position="622"/>
        <end position="652"/>
    </location>
</feature>
<sequence>MRLSCVQGQGALLPDGPLGQVTRYASMTRSSSYFSPSGCNCKRNSRQSGFSFAFWNLKFEFQQQVPGKHRRSCKFFGIDGQTQRRVNAQFPLKLAWMSARMTLASMEYTLGTGSPGCLMFIEAIANPNYSWIRQIGLDYPKDNTMEPIIWCDDSVLATVLRIMQVLDEIVQTDDINVDLLFVPFLWSREDQIGDAHLTRQRGSELVSYWARKQQFDPQGLMDHCVENNTISALHSVPDLMDVMELPPITRAIVSRSVIQLEECILHNPKDVTKRVYGFSTIQFSAGWPEGLRILLNTEARKVIDNGTGDELYWATNLAIIYRCEESLDMLLQAGVRFDIHRWEEMSPECALVAARRLFERRTKLFELAQNQLKDFEGEYTCNTSEEEAECLYNRLVAVGIQVDPSLEVQHGCTTIFHCSCLPLDHFRIFFENGFRNHSAYDELGLTAVMVYRRNLLSDNVYDEIDNQRYLSTLRWLQEEGFLDRSPEDPYNLGLNTNSTGWHYLAAHASIRAWDEDTKMLLHEASRWNAALLDSLTEEFSDQLNMAEPTTKEFNKFLKGYWRSRIEQLDVDEDIVNGMRECLSDVRTHVLPDRVKCFLDFDDSKSEESCTDDESTYDTGWDSSDEDRFEPQLDEDEEEFDNDEEEFGDSEEE</sequence>
<evidence type="ECO:0000313" key="2">
    <source>
        <dbReference type="EMBL" id="RSM00004.1"/>
    </source>
</evidence>
<evidence type="ECO:0000256" key="1">
    <source>
        <dbReference type="SAM" id="MobiDB-lite"/>
    </source>
</evidence>
<feature type="region of interest" description="Disordered" evidence="1">
    <location>
        <begin position="604"/>
        <end position="652"/>
    </location>
</feature>
<dbReference type="EMBL" id="NKCK01000098">
    <property type="protein sequence ID" value="RSM00004.1"/>
    <property type="molecule type" value="Genomic_DNA"/>
</dbReference>
<comment type="caution">
    <text evidence="2">The sequence shown here is derived from an EMBL/GenBank/DDBJ whole genome shotgun (WGS) entry which is preliminary data.</text>
</comment>